<protein>
    <submittedName>
        <fullName evidence="2">Uncharacterized protein</fullName>
    </submittedName>
</protein>
<proteinExistence type="predicted"/>
<sequence>MGCFQSLYIHGGLGGLAIKQGMEQGETHSLGFLRYAEIATP</sequence>
<name>A0A0K2XAD8_9HELI</name>
<gene>
    <name evidence="1" type="ORF">HAL013_03140</name>
    <name evidence="2" type="ORF">HAL09_00280</name>
</gene>
<accession>A0A0K2XAD8</accession>
<dbReference type="EMBL" id="CDMN01000001">
    <property type="protein sequence ID" value="CRF43487.1"/>
    <property type="molecule type" value="Genomic_DNA"/>
</dbReference>
<organism evidence="2 3">
    <name type="scientific">Helicobacter ailurogastricus</name>
    <dbReference type="NCBI Taxonomy" id="1578720"/>
    <lineage>
        <taxon>Bacteria</taxon>
        <taxon>Pseudomonadati</taxon>
        <taxon>Campylobacterota</taxon>
        <taxon>Epsilonproteobacteria</taxon>
        <taxon>Campylobacterales</taxon>
        <taxon>Helicobacteraceae</taxon>
        <taxon>Helicobacter</taxon>
    </lineage>
</organism>
<evidence type="ECO:0000313" key="1">
    <source>
        <dbReference type="EMBL" id="CRF42155.1"/>
    </source>
</evidence>
<evidence type="ECO:0000313" key="4">
    <source>
        <dbReference type="Proteomes" id="UP000045175"/>
    </source>
</evidence>
<evidence type="ECO:0000313" key="3">
    <source>
        <dbReference type="Proteomes" id="UP000041394"/>
    </source>
</evidence>
<reference evidence="3 4" key="2">
    <citation type="submission" date="2014-12" db="EMBL/GenBank/DDBJ databases">
        <authorList>
            <person name="Jaenicke S."/>
        </authorList>
    </citation>
    <scope>NUCLEOTIDE SEQUENCE [LARGE SCALE GENOMIC DNA]</scope>
</reference>
<evidence type="ECO:0000313" key="2">
    <source>
        <dbReference type="EMBL" id="CRF43487.1"/>
    </source>
</evidence>
<dbReference type="Proteomes" id="UP000045175">
    <property type="component" value="Unassembled WGS sequence"/>
</dbReference>
<reference evidence="2" key="1">
    <citation type="submission" date="2014-12" db="EMBL/GenBank/DDBJ databases">
        <title>Whole genome sequences of four Staphylococcus schleiferi canine isolates.</title>
        <authorList>
            <person name="Misic A.M."/>
            <person name="Cain C."/>
            <person name="Morris D.O."/>
            <person name="Rankin S."/>
            <person name="Beiting D."/>
        </authorList>
    </citation>
    <scope>NUCLEOTIDE SEQUENCE</scope>
    <source>
        <strain evidence="1">ASB13</strain>
        <strain evidence="2">ASB9</strain>
    </source>
</reference>
<dbReference type="EMBL" id="CDMH01000014">
    <property type="protein sequence ID" value="CRF42155.1"/>
    <property type="molecule type" value="Genomic_DNA"/>
</dbReference>
<dbReference type="AlphaFoldDB" id="A0A0K2XAD8"/>
<dbReference type="Proteomes" id="UP000041394">
    <property type="component" value="Unassembled WGS sequence"/>
</dbReference>